<organism evidence="6 7">
    <name type="scientific">Roseinatronobacter ekhonensis</name>
    <dbReference type="NCBI Taxonomy" id="254356"/>
    <lineage>
        <taxon>Bacteria</taxon>
        <taxon>Pseudomonadati</taxon>
        <taxon>Pseudomonadota</taxon>
        <taxon>Alphaproteobacteria</taxon>
        <taxon>Rhodobacterales</taxon>
        <taxon>Paracoccaceae</taxon>
        <taxon>Roseinatronobacter</taxon>
    </lineage>
</organism>
<keyword evidence="7" id="KW-1185">Reference proteome</keyword>
<feature type="domain" description="HTH lysR-type" evidence="5">
    <location>
        <begin position="1"/>
        <end position="57"/>
    </location>
</feature>
<keyword evidence="4" id="KW-0804">Transcription</keyword>
<evidence type="ECO:0000256" key="3">
    <source>
        <dbReference type="ARBA" id="ARBA00023125"/>
    </source>
</evidence>
<dbReference type="SUPFAM" id="SSF46785">
    <property type="entry name" value="Winged helix' DNA-binding domain"/>
    <property type="match status" value="1"/>
</dbReference>
<comment type="similarity">
    <text evidence="1">Belongs to the LysR transcriptional regulatory family.</text>
</comment>
<dbReference type="EMBL" id="UIHC01000041">
    <property type="protein sequence ID" value="SUZ33214.1"/>
    <property type="molecule type" value="Genomic_DNA"/>
</dbReference>
<protein>
    <submittedName>
        <fullName evidence="6">HTH-type transcriptional regulator CatM</fullName>
    </submittedName>
</protein>
<reference evidence="7" key="1">
    <citation type="submission" date="2018-08" db="EMBL/GenBank/DDBJ databases">
        <authorList>
            <person name="Rodrigo-Torres L."/>
            <person name="Arahal R. D."/>
            <person name="Lucena T."/>
        </authorList>
    </citation>
    <scope>NUCLEOTIDE SEQUENCE [LARGE SCALE GENOMIC DNA]</scope>
    <source>
        <strain evidence="7">CECT 7235</strain>
    </source>
</reference>
<evidence type="ECO:0000259" key="5">
    <source>
        <dbReference type="PROSITE" id="PS50931"/>
    </source>
</evidence>
<dbReference type="GO" id="GO:0000976">
    <property type="term" value="F:transcription cis-regulatory region binding"/>
    <property type="evidence" value="ECO:0007669"/>
    <property type="project" value="TreeGrafter"/>
</dbReference>
<proteinExistence type="inferred from homology"/>
<dbReference type="Pfam" id="PF03466">
    <property type="entry name" value="LysR_substrate"/>
    <property type="match status" value="1"/>
</dbReference>
<dbReference type="Gene3D" id="3.40.190.10">
    <property type="entry name" value="Periplasmic binding protein-like II"/>
    <property type="match status" value="2"/>
</dbReference>
<dbReference type="PANTHER" id="PTHR30126">
    <property type="entry name" value="HTH-TYPE TRANSCRIPTIONAL REGULATOR"/>
    <property type="match status" value="1"/>
</dbReference>
<evidence type="ECO:0000313" key="7">
    <source>
        <dbReference type="Proteomes" id="UP000272908"/>
    </source>
</evidence>
<dbReference type="InterPro" id="IPR036388">
    <property type="entry name" value="WH-like_DNA-bd_sf"/>
</dbReference>
<dbReference type="InterPro" id="IPR036390">
    <property type="entry name" value="WH_DNA-bd_sf"/>
</dbReference>
<dbReference type="PANTHER" id="PTHR30126:SF97">
    <property type="entry name" value="HTH-TYPE TRANSCRIPTIONAL REGULATOR ABGR"/>
    <property type="match status" value="1"/>
</dbReference>
<dbReference type="AlphaFoldDB" id="A0A3B0MWW7"/>
<dbReference type="InterPro" id="IPR000847">
    <property type="entry name" value="LysR_HTH_N"/>
</dbReference>
<dbReference type="RefSeq" id="WP_183073528.1">
    <property type="nucleotide sequence ID" value="NZ_UIHC01000041.1"/>
</dbReference>
<gene>
    <name evidence="6" type="primary">catM</name>
    <name evidence="6" type="ORF">ROE7235_02983</name>
</gene>
<dbReference type="InterPro" id="IPR005119">
    <property type="entry name" value="LysR_subst-bd"/>
</dbReference>
<keyword evidence="2" id="KW-0805">Transcription regulation</keyword>
<dbReference type="PRINTS" id="PR00039">
    <property type="entry name" value="HTHLYSR"/>
</dbReference>
<dbReference type="Proteomes" id="UP000272908">
    <property type="component" value="Unassembled WGS sequence"/>
</dbReference>
<dbReference type="FunFam" id="1.10.10.10:FF:000001">
    <property type="entry name" value="LysR family transcriptional regulator"/>
    <property type="match status" value="1"/>
</dbReference>
<evidence type="ECO:0000256" key="2">
    <source>
        <dbReference type="ARBA" id="ARBA00023015"/>
    </source>
</evidence>
<dbReference type="Gene3D" id="1.10.10.10">
    <property type="entry name" value="Winged helix-like DNA-binding domain superfamily/Winged helix DNA-binding domain"/>
    <property type="match status" value="1"/>
</dbReference>
<name>A0A3B0MWW7_9RHOB</name>
<keyword evidence="3" id="KW-0238">DNA-binding</keyword>
<sequence length="309" mass="34640">MDRRLRQFLAVAEAGNVSAAADAMNVSQPTVSVNIRKLEEIHGVPLFERSSRGVVLTEYGQILYEHARVMARLNSHANAEIQARKLADRPALKIGCGHAWWPLFVRKAVGDFRKENTDTIVHVEICSSFDGLRHLMSGDVQCFIGSRVVGISEGLAFSFERLFDVEDAYFVRAGHPLTKGKARRQDLTRYPRLDVAPLVNRHLGIINAPGYVVEPDWTHPLRTPLSTNSVMAGLNLLQESDAYLVYPVAVAPEFSTAEVVVLDVEDRPRDRIQIGIYTLSDLSIPDVILPFLRDLRQCDYSRLMSFDVL</sequence>
<evidence type="ECO:0000256" key="4">
    <source>
        <dbReference type="ARBA" id="ARBA00023163"/>
    </source>
</evidence>
<dbReference type="GO" id="GO:0003700">
    <property type="term" value="F:DNA-binding transcription factor activity"/>
    <property type="evidence" value="ECO:0007669"/>
    <property type="project" value="InterPro"/>
</dbReference>
<dbReference type="PROSITE" id="PS50931">
    <property type="entry name" value="HTH_LYSR"/>
    <property type="match status" value="1"/>
</dbReference>
<accession>A0A3B0MWW7</accession>
<evidence type="ECO:0000313" key="6">
    <source>
        <dbReference type="EMBL" id="SUZ33214.1"/>
    </source>
</evidence>
<dbReference type="Pfam" id="PF00126">
    <property type="entry name" value="HTH_1"/>
    <property type="match status" value="1"/>
</dbReference>
<evidence type="ECO:0000256" key="1">
    <source>
        <dbReference type="ARBA" id="ARBA00009437"/>
    </source>
</evidence>
<dbReference type="SUPFAM" id="SSF53850">
    <property type="entry name" value="Periplasmic binding protein-like II"/>
    <property type="match status" value="1"/>
</dbReference>